<comment type="caution">
    <text evidence="7">The sequence shown here is derived from an EMBL/GenBank/DDBJ whole genome shotgun (WGS) entry which is preliminary data.</text>
</comment>
<feature type="transmembrane region" description="Helical" evidence="5">
    <location>
        <begin position="269"/>
        <end position="291"/>
    </location>
</feature>
<dbReference type="SUPFAM" id="SSF103473">
    <property type="entry name" value="MFS general substrate transporter"/>
    <property type="match status" value="1"/>
</dbReference>
<proteinExistence type="predicted"/>
<dbReference type="Gene3D" id="1.20.1250.20">
    <property type="entry name" value="MFS general substrate transporter like domains"/>
    <property type="match status" value="1"/>
</dbReference>
<comment type="subcellular location">
    <subcellularLocation>
        <location evidence="1">Cell membrane</location>
        <topology evidence="1">Multi-pass membrane protein</topology>
    </subcellularLocation>
</comment>
<reference evidence="7 8" key="1">
    <citation type="journal article" date="2019" name="Int. J. Syst. Evol. Microbiol.">
        <title>The Global Catalogue of Microorganisms (GCM) 10K type strain sequencing project: providing services to taxonomists for standard genome sequencing and annotation.</title>
        <authorList>
            <consortium name="The Broad Institute Genomics Platform"/>
            <consortium name="The Broad Institute Genome Sequencing Center for Infectious Disease"/>
            <person name="Wu L."/>
            <person name="Ma J."/>
        </authorList>
    </citation>
    <scope>NUCLEOTIDE SEQUENCE [LARGE SCALE GENOMIC DNA]</scope>
    <source>
        <strain evidence="7 8">JCM 16001</strain>
    </source>
</reference>
<feature type="transmembrane region" description="Helical" evidence="5">
    <location>
        <begin position="236"/>
        <end position="257"/>
    </location>
</feature>
<evidence type="ECO:0000313" key="7">
    <source>
        <dbReference type="EMBL" id="GAA1675005.1"/>
    </source>
</evidence>
<accession>A0ABN2GQ64</accession>
<dbReference type="Proteomes" id="UP001499851">
    <property type="component" value="Unassembled WGS sequence"/>
</dbReference>
<feature type="domain" description="Major facilitator superfamily (MFS) profile" evidence="6">
    <location>
        <begin position="16"/>
        <end position="419"/>
    </location>
</feature>
<feature type="transmembrane region" description="Helical" evidence="5">
    <location>
        <begin position="329"/>
        <end position="354"/>
    </location>
</feature>
<evidence type="ECO:0000256" key="3">
    <source>
        <dbReference type="ARBA" id="ARBA00022989"/>
    </source>
</evidence>
<name>A0ABN2GQ64_9ACTN</name>
<evidence type="ECO:0000256" key="5">
    <source>
        <dbReference type="SAM" id="Phobius"/>
    </source>
</evidence>
<feature type="transmembrane region" description="Helical" evidence="5">
    <location>
        <begin position="20"/>
        <end position="42"/>
    </location>
</feature>
<evidence type="ECO:0000256" key="1">
    <source>
        <dbReference type="ARBA" id="ARBA00004651"/>
    </source>
</evidence>
<keyword evidence="3 5" id="KW-1133">Transmembrane helix</keyword>
<evidence type="ECO:0000259" key="6">
    <source>
        <dbReference type="PROSITE" id="PS50850"/>
    </source>
</evidence>
<keyword evidence="2 5" id="KW-0812">Transmembrane</keyword>
<protein>
    <submittedName>
        <fullName evidence="7">MFS transporter</fullName>
    </submittedName>
</protein>
<feature type="transmembrane region" description="Helical" evidence="5">
    <location>
        <begin position="83"/>
        <end position="101"/>
    </location>
</feature>
<dbReference type="PANTHER" id="PTHR23534">
    <property type="entry name" value="MFS PERMEASE"/>
    <property type="match status" value="1"/>
</dbReference>
<feature type="transmembrane region" description="Helical" evidence="5">
    <location>
        <begin position="391"/>
        <end position="410"/>
    </location>
</feature>
<dbReference type="InterPro" id="IPR036259">
    <property type="entry name" value="MFS_trans_sf"/>
</dbReference>
<sequence length="423" mass="42767">MTVAAQPDTTQLQKRVLRTLFTTQILGGLAVGIGIAVGALLIEDMTGSSTYAGLGQSLFVGGSALVVVPAVRITERFGRRGGLAFGYACAVAGTLVIVGAIHLDNAALVVCGYFLLGSASFAGLQSRYAAADLAPEARRGSHLAIVVWATTIGSVVGPSVAGLAERWWSAWVGGPAYVGSMVAIGLLCVLTAAVIGVFLRPDPLLTARELSGETDAPRRSIADGYRTATTNRAVRTGVVAAALGHFVMVGVMAMTALHIRHGMADPEQALTVVGVILGLHIGGMYALAPVVGRLVDRHGARPVLVGGTAVLVAACAVAGSSPADGHVRLSIGLVLLGLGWSAMTVGSAALVTGAVTPARRPSTQGFSDLVMGLAAMGAGIASGPIVEYAGYGMLCVCCAVVALCVVPFLMGRIVPPKPAEGPA</sequence>
<evidence type="ECO:0000256" key="4">
    <source>
        <dbReference type="ARBA" id="ARBA00023136"/>
    </source>
</evidence>
<feature type="transmembrane region" description="Helical" evidence="5">
    <location>
        <begin position="54"/>
        <end position="71"/>
    </location>
</feature>
<feature type="transmembrane region" description="Helical" evidence="5">
    <location>
        <begin position="366"/>
        <end position="385"/>
    </location>
</feature>
<dbReference type="RefSeq" id="WP_344485864.1">
    <property type="nucleotide sequence ID" value="NZ_BAAAQF010000006.1"/>
</dbReference>
<dbReference type="Pfam" id="PF07690">
    <property type="entry name" value="MFS_1"/>
    <property type="match status" value="1"/>
</dbReference>
<feature type="transmembrane region" description="Helical" evidence="5">
    <location>
        <begin position="303"/>
        <end position="323"/>
    </location>
</feature>
<gene>
    <name evidence="7" type="ORF">GCM10009830_21960</name>
</gene>
<evidence type="ECO:0000313" key="8">
    <source>
        <dbReference type="Proteomes" id="UP001499851"/>
    </source>
</evidence>
<evidence type="ECO:0000256" key="2">
    <source>
        <dbReference type="ARBA" id="ARBA00022692"/>
    </source>
</evidence>
<dbReference type="PROSITE" id="PS50850">
    <property type="entry name" value="MFS"/>
    <property type="match status" value="1"/>
</dbReference>
<organism evidence="7 8">
    <name type="scientific">Glycomyces endophyticus</name>
    <dbReference type="NCBI Taxonomy" id="480996"/>
    <lineage>
        <taxon>Bacteria</taxon>
        <taxon>Bacillati</taxon>
        <taxon>Actinomycetota</taxon>
        <taxon>Actinomycetes</taxon>
        <taxon>Glycomycetales</taxon>
        <taxon>Glycomycetaceae</taxon>
        <taxon>Glycomyces</taxon>
    </lineage>
</organism>
<feature type="transmembrane region" description="Helical" evidence="5">
    <location>
        <begin position="107"/>
        <end position="124"/>
    </location>
</feature>
<dbReference type="EMBL" id="BAAAQF010000006">
    <property type="protein sequence ID" value="GAA1675005.1"/>
    <property type="molecule type" value="Genomic_DNA"/>
</dbReference>
<feature type="transmembrane region" description="Helical" evidence="5">
    <location>
        <begin position="176"/>
        <end position="199"/>
    </location>
</feature>
<dbReference type="InterPro" id="IPR020846">
    <property type="entry name" value="MFS_dom"/>
</dbReference>
<keyword evidence="4 5" id="KW-0472">Membrane</keyword>
<keyword evidence="8" id="KW-1185">Reference proteome</keyword>
<dbReference type="PANTHER" id="PTHR23534:SF1">
    <property type="entry name" value="MAJOR FACILITATOR SUPERFAMILY PROTEIN"/>
    <property type="match status" value="1"/>
</dbReference>
<feature type="transmembrane region" description="Helical" evidence="5">
    <location>
        <begin position="145"/>
        <end position="164"/>
    </location>
</feature>
<dbReference type="InterPro" id="IPR011701">
    <property type="entry name" value="MFS"/>
</dbReference>